<dbReference type="Pfam" id="PF00196">
    <property type="entry name" value="GerE"/>
    <property type="match status" value="1"/>
</dbReference>
<reference evidence="8 9" key="1">
    <citation type="submission" date="2018-06" db="EMBL/GenBank/DDBJ databases">
        <title>Genomic Encyclopedia of Type Strains, Phase IV (KMG-IV): sequencing the most valuable type-strain genomes for metagenomic binning, comparative biology and taxonomic classification.</title>
        <authorList>
            <person name="Goeker M."/>
        </authorList>
    </citation>
    <scope>NUCLEOTIDE SEQUENCE [LARGE SCALE GENOMIC DNA]</scope>
    <source>
        <strain evidence="8 9">DSM 45521</strain>
    </source>
</reference>
<dbReference type="GO" id="GO:0006355">
    <property type="term" value="P:regulation of DNA-templated transcription"/>
    <property type="evidence" value="ECO:0007669"/>
    <property type="project" value="InterPro"/>
</dbReference>
<sequence length="215" mass="22733">MRDSSERVRVVVADDHPMIRDGVVRALSGSGFVDVVAEAGDGREALAAIQRELPDVALIDFRMPEMDGAEVAAAVRRDGLATKVLLLSAHTESAIVYNAIAQGAYGFVSKDAGRSQIVDAVLDCAAGRPVLAGDLAAGLVGEIQMRRDSSAPVLSAREKEVLGMIAEGKSVPAMAEVMFVAPSTVKTHVQRLYQKLGVSDRGAAVAEAMRHRLLE</sequence>
<dbReference type="InterPro" id="IPR058245">
    <property type="entry name" value="NreC/VraR/RcsB-like_REC"/>
</dbReference>
<evidence type="ECO:0000256" key="2">
    <source>
        <dbReference type="ARBA" id="ARBA00023015"/>
    </source>
</evidence>
<dbReference type="GO" id="GO:0003677">
    <property type="term" value="F:DNA binding"/>
    <property type="evidence" value="ECO:0007669"/>
    <property type="project" value="UniProtKB-KW"/>
</dbReference>
<dbReference type="PANTHER" id="PTHR43214">
    <property type="entry name" value="TWO-COMPONENT RESPONSE REGULATOR"/>
    <property type="match status" value="1"/>
</dbReference>
<dbReference type="PANTHER" id="PTHR43214:SF24">
    <property type="entry name" value="TRANSCRIPTIONAL REGULATORY PROTEIN NARL-RELATED"/>
    <property type="match status" value="1"/>
</dbReference>
<name>A0A318RUB7_WILLI</name>
<dbReference type="Pfam" id="PF00072">
    <property type="entry name" value="Response_reg"/>
    <property type="match status" value="1"/>
</dbReference>
<keyword evidence="3" id="KW-0238">DNA-binding</keyword>
<dbReference type="SUPFAM" id="SSF46894">
    <property type="entry name" value="C-terminal effector domain of the bipartite response regulators"/>
    <property type="match status" value="1"/>
</dbReference>
<dbReference type="OrthoDB" id="9808843at2"/>
<feature type="domain" description="HTH luxR-type" evidence="6">
    <location>
        <begin position="147"/>
        <end position="212"/>
    </location>
</feature>
<dbReference type="Gene3D" id="3.40.50.2300">
    <property type="match status" value="1"/>
</dbReference>
<dbReference type="CDD" id="cd06170">
    <property type="entry name" value="LuxR_C_like"/>
    <property type="match status" value="1"/>
</dbReference>
<dbReference type="SUPFAM" id="SSF52172">
    <property type="entry name" value="CheY-like"/>
    <property type="match status" value="1"/>
</dbReference>
<evidence type="ECO:0000259" key="7">
    <source>
        <dbReference type="PROSITE" id="PS50110"/>
    </source>
</evidence>
<dbReference type="InterPro" id="IPR016032">
    <property type="entry name" value="Sig_transdc_resp-reg_C-effctor"/>
</dbReference>
<gene>
    <name evidence="8" type="ORF">DFR67_10278</name>
</gene>
<keyword evidence="4" id="KW-0804">Transcription</keyword>
<evidence type="ECO:0000256" key="3">
    <source>
        <dbReference type="ARBA" id="ARBA00023125"/>
    </source>
</evidence>
<accession>A0A318RUB7</accession>
<dbReference type="SMART" id="SM00421">
    <property type="entry name" value="HTH_LUXR"/>
    <property type="match status" value="1"/>
</dbReference>
<proteinExistence type="predicted"/>
<dbReference type="CDD" id="cd17535">
    <property type="entry name" value="REC_NarL-like"/>
    <property type="match status" value="1"/>
</dbReference>
<protein>
    <submittedName>
        <fullName evidence="8">LuxR family two component transcriptional regulator</fullName>
    </submittedName>
</protein>
<dbReference type="EMBL" id="QJSP01000002">
    <property type="protein sequence ID" value="PYE19940.1"/>
    <property type="molecule type" value="Genomic_DNA"/>
</dbReference>
<dbReference type="PROSITE" id="PS50043">
    <property type="entry name" value="HTH_LUXR_2"/>
    <property type="match status" value="1"/>
</dbReference>
<evidence type="ECO:0000256" key="5">
    <source>
        <dbReference type="PROSITE-ProRule" id="PRU00169"/>
    </source>
</evidence>
<keyword evidence="1 5" id="KW-0597">Phosphoprotein</keyword>
<dbReference type="RefSeq" id="WP_110467985.1">
    <property type="nucleotide sequence ID" value="NZ_QJSP01000002.1"/>
</dbReference>
<evidence type="ECO:0000313" key="8">
    <source>
        <dbReference type="EMBL" id="PYE19940.1"/>
    </source>
</evidence>
<organism evidence="8 9">
    <name type="scientific">Williamsia limnetica</name>
    <dbReference type="NCBI Taxonomy" id="882452"/>
    <lineage>
        <taxon>Bacteria</taxon>
        <taxon>Bacillati</taxon>
        <taxon>Actinomycetota</taxon>
        <taxon>Actinomycetes</taxon>
        <taxon>Mycobacteriales</taxon>
        <taxon>Nocardiaceae</taxon>
        <taxon>Williamsia</taxon>
    </lineage>
</organism>
<feature type="modified residue" description="4-aspartylphosphate" evidence="5">
    <location>
        <position position="60"/>
    </location>
</feature>
<dbReference type="PRINTS" id="PR00038">
    <property type="entry name" value="HTHLUXR"/>
</dbReference>
<keyword evidence="9" id="KW-1185">Reference proteome</keyword>
<dbReference type="InterPro" id="IPR039420">
    <property type="entry name" value="WalR-like"/>
</dbReference>
<comment type="caution">
    <text evidence="8">The sequence shown here is derived from an EMBL/GenBank/DDBJ whole genome shotgun (WGS) entry which is preliminary data.</text>
</comment>
<dbReference type="PROSITE" id="PS50110">
    <property type="entry name" value="RESPONSE_REGULATORY"/>
    <property type="match status" value="1"/>
</dbReference>
<dbReference type="GO" id="GO:0000160">
    <property type="term" value="P:phosphorelay signal transduction system"/>
    <property type="evidence" value="ECO:0007669"/>
    <property type="project" value="InterPro"/>
</dbReference>
<dbReference type="InterPro" id="IPR001789">
    <property type="entry name" value="Sig_transdc_resp-reg_receiver"/>
</dbReference>
<dbReference type="SMART" id="SM00448">
    <property type="entry name" value="REC"/>
    <property type="match status" value="1"/>
</dbReference>
<dbReference type="InterPro" id="IPR000792">
    <property type="entry name" value="Tscrpt_reg_LuxR_C"/>
</dbReference>
<evidence type="ECO:0000256" key="4">
    <source>
        <dbReference type="ARBA" id="ARBA00023163"/>
    </source>
</evidence>
<feature type="domain" description="Response regulatory" evidence="7">
    <location>
        <begin position="9"/>
        <end position="125"/>
    </location>
</feature>
<evidence type="ECO:0000313" key="9">
    <source>
        <dbReference type="Proteomes" id="UP000247591"/>
    </source>
</evidence>
<evidence type="ECO:0000256" key="1">
    <source>
        <dbReference type="ARBA" id="ARBA00022553"/>
    </source>
</evidence>
<dbReference type="Proteomes" id="UP000247591">
    <property type="component" value="Unassembled WGS sequence"/>
</dbReference>
<dbReference type="AlphaFoldDB" id="A0A318RUB7"/>
<dbReference type="InterPro" id="IPR011006">
    <property type="entry name" value="CheY-like_superfamily"/>
</dbReference>
<keyword evidence="2" id="KW-0805">Transcription regulation</keyword>
<evidence type="ECO:0000259" key="6">
    <source>
        <dbReference type="PROSITE" id="PS50043"/>
    </source>
</evidence>